<keyword evidence="2" id="KW-1185">Reference proteome</keyword>
<gene>
    <name evidence="1" type="ORF">O6H91_01G066200</name>
</gene>
<evidence type="ECO:0000313" key="1">
    <source>
        <dbReference type="EMBL" id="KAJ7569200.1"/>
    </source>
</evidence>
<evidence type="ECO:0000313" key="2">
    <source>
        <dbReference type="Proteomes" id="UP001162992"/>
    </source>
</evidence>
<accession>A0ACC2ES33</accession>
<dbReference type="Proteomes" id="UP001162992">
    <property type="component" value="Chromosome 1"/>
</dbReference>
<dbReference type="EMBL" id="CM055092">
    <property type="protein sequence ID" value="KAJ7569200.1"/>
    <property type="molecule type" value="Genomic_DNA"/>
</dbReference>
<organism evidence="1 2">
    <name type="scientific">Diphasiastrum complanatum</name>
    <name type="common">Issler's clubmoss</name>
    <name type="synonym">Lycopodium complanatum</name>
    <dbReference type="NCBI Taxonomy" id="34168"/>
    <lineage>
        <taxon>Eukaryota</taxon>
        <taxon>Viridiplantae</taxon>
        <taxon>Streptophyta</taxon>
        <taxon>Embryophyta</taxon>
        <taxon>Tracheophyta</taxon>
        <taxon>Lycopodiopsida</taxon>
        <taxon>Lycopodiales</taxon>
        <taxon>Lycopodiaceae</taxon>
        <taxon>Lycopodioideae</taxon>
        <taxon>Diphasiastrum</taxon>
    </lineage>
</organism>
<comment type="caution">
    <text evidence="1">The sequence shown here is derived from an EMBL/GenBank/DDBJ whole genome shotgun (WGS) entry which is preliminary data.</text>
</comment>
<proteinExistence type="predicted"/>
<name>A0ACC2ES33_DIPCM</name>
<reference evidence="2" key="1">
    <citation type="journal article" date="2024" name="Proc. Natl. Acad. Sci. U.S.A.">
        <title>Extraordinary preservation of gene collinearity over three hundred million years revealed in homosporous lycophytes.</title>
        <authorList>
            <person name="Li C."/>
            <person name="Wickell D."/>
            <person name="Kuo L.Y."/>
            <person name="Chen X."/>
            <person name="Nie B."/>
            <person name="Liao X."/>
            <person name="Peng D."/>
            <person name="Ji J."/>
            <person name="Jenkins J."/>
            <person name="Williams M."/>
            <person name="Shu S."/>
            <person name="Plott C."/>
            <person name="Barry K."/>
            <person name="Rajasekar S."/>
            <person name="Grimwood J."/>
            <person name="Han X."/>
            <person name="Sun S."/>
            <person name="Hou Z."/>
            <person name="He W."/>
            <person name="Dai G."/>
            <person name="Sun C."/>
            <person name="Schmutz J."/>
            <person name="Leebens-Mack J.H."/>
            <person name="Li F.W."/>
            <person name="Wang L."/>
        </authorList>
    </citation>
    <scope>NUCLEOTIDE SEQUENCE [LARGE SCALE GENOMIC DNA]</scope>
    <source>
        <strain evidence="2">cv. PW_Plant_1</strain>
    </source>
</reference>
<sequence>MQGGRGRSPRGQMQHTPIHMLDDGCLMRILTFLSPLPDRFNAARVCRRWQGLALDRRMWLRVDFTRGLLPLHGVYPTLGDAIIAARPGDTILIASGGVHVASNIRVDKPLCLVGDGSSRDETVLLSPRCSDSALEFSASARVANLTIKAELGSCILHRKGCLTVESCALKCGEHPLDHLSFPIVSTADALPPHAHFGKSCVSVIETLIEGGAGAVRTSGSLVLQQVRVMYARAALFFWFTVAQQKKLNELEVPTVTIKA</sequence>
<protein>
    <submittedName>
        <fullName evidence="1">Uncharacterized protein</fullName>
    </submittedName>
</protein>